<dbReference type="InterPro" id="IPR015424">
    <property type="entry name" value="PyrdxlP-dep_Trfase"/>
</dbReference>
<dbReference type="InterPro" id="IPR015421">
    <property type="entry name" value="PyrdxlP-dep_Trfase_major"/>
</dbReference>
<protein>
    <submittedName>
        <fullName evidence="3">Pyridoxal phosphate-dependent transferase</fullName>
    </submittedName>
</protein>
<comment type="caution">
    <text evidence="3">The sequence shown here is derived from an EMBL/GenBank/DDBJ whole genome shotgun (WGS) entry which is preliminary data.</text>
</comment>
<keyword evidence="3" id="KW-0808">Transferase</keyword>
<name>A0A9P5NVU4_GYMJU</name>
<keyword evidence="1" id="KW-0663">Pyridoxal phosphate</keyword>
<dbReference type="GO" id="GO:0016740">
    <property type="term" value="F:transferase activity"/>
    <property type="evidence" value="ECO:0007669"/>
    <property type="project" value="UniProtKB-KW"/>
</dbReference>
<dbReference type="PANTHER" id="PTHR43092:SF2">
    <property type="entry name" value="HERCYNYLCYSTEINE SULFOXIDE LYASE"/>
    <property type="match status" value="1"/>
</dbReference>
<sequence>MDLETPFSISKDFVAPNFGHDCRSLFFTNSDRILLNHASFGTIPKPVQRACEALTRECEGDPDLFIRDQLFGRVSAAREALSKIVGADPDSCVFISNVATATNTVLRNFDWSSEDYIIHTDAIWESISLAVKSISNAPRTSVFDLGESLSHELILKRFRAHINNVKKEMRLRSMEPLSKSRDSPKIVVIMESITANPSLLLPWRDMVKICREENVWSIVDAAHSLGQERAEINLTETDPDFWMANCSKWYFAHRGCALLYVPFRNQDMIQSQLLPGLPLPLRGAEPTNFIHKFFWAGLIDPVPYLSVEFAIAFRRRLGGEKKINDYCHSLAVEGGRLVAKILGTKVMDSTEEGELTANMTNFELPIPSTIKPSKEMFFLFQDELIGVHNTFVPPFYYKGRWYARASAQIYNDLSDFEHLGEALVETCRKIMEWNSSPVQIL</sequence>
<feature type="domain" description="Aminotransferase class V" evidence="2">
    <location>
        <begin position="73"/>
        <end position="262"/>
    </location>
</feature>
<organism evidence="3 4">
    <name type="scientific">Gymnopilus junonius</name>
    <name type="common">Spectacular rustgill mushroom</name>
    <name type="synonym">Gymnopilus spectabilis subsp. junonius</name>
    <dbReference type="NCBI Taxonomy" id="109634"/>
    <lineage>
        <taxon>Eukaryota</taxon>
        <taxon>Fungi</taxon>
        <taxon>Dikarya</taxon>
        <taxon>Basidiomycota</taxon>
        <taxon>Agaricomycotina</taxon>
        <taxon>Agaricomycetes</taxon>
        <taxon>Agaricomycetidae</taxon>
        <taxon>Agaricales</taxon>
        <taxon>Agaricineae</taxon>
        <taxon>Hymenogastraceae</taxon>
        <taxon>Gymnopilus</taxon>
    </lineage>
</organism>
<dbReference type="PANTHER" id="PTHR43092">
    <property type="entry name" value="L-CYSTEINE DESULFHYDRASE"/>
    <property type="match status" value="1"/>
</dbReference>
<dbReference type="Gene3D" id="3.40.640.10">
    <property type="entry name" value="Type I PLP-dependent aspartate aminotransferase-like (Major domain)"/>
    <property type="match status" value="1"/>
</dbReference>
<accession>A0A9P5NVU4</accession>
<proteinExistence type="predicted"/>
<evidence type="ECO:0000256" key="1">
    <source>
        <dbReference type="ARBA" id="ARBA00022898"/>
    </source>
</evidence>
<dbReference type="SUPFAM" id="SSF53383">
    <property type="entry name" value="PLP-dependent transferases"/>
    <property type="match status" value="1"/>
</dbReference>
<gene>
    <name evidence="3" type="ORF">CPB84DRAFT_1959295</name>
</gene>
<dbReference type="AlphaFoldDB" id="A0A9P5NVU4"/>
<dbReference type="EMBL" id="JADNYJ010000012">
    <property type="protein sequence ID" value="KAF8908098.1"/>
    <property type="molecule type" value="Genomic_DNA"/>
</dbReference>
<reference evidence="3" key="1">
    <citation type="submission" date="2020-11" db="EMBL/GenBank/DDBJ databases">
        <authorList>
            <consortium name="DOE Joint Genome Institute"/>
            <person name="Ahrendt S."/>
            <person name="Riley R."/>
            <person name="Andreopoulos W."/>
            <person name="LaButti K."/>
            <person name="Pangilinan J."/>
            <person name="Ruiz-duenas F.J."/>
            <person name="Barrasa J.M."/>
            <person name="Sanchez-Garcia M."/>
            <person name="Camarero S."/>
            <person name="Miyauchi S."/>
            <person name="Serrano A."/>
            <person name="Linde D."/>
            <person name="Babiker R."/>
            <person name="Drula E."/>
            <person name="Ayuso-Fernandez I."/>
            <person name="Pacheco R."/>
            <person name="Padilla G."/>
            <person name="Ferreira P."/>
            <person name="Barriuso J."/>
            <person name="Kellner H."/>
            <person name="Castanera R."/>
            <person name="Alfaro M."/>
            <person name="Ramirez L."/>
            <person name="Pisabarro A.G."/>
            <person name="Kuo A."/>
            <person name="Tritt A."/>
            <person name="Lipzen A."/>
            <person name="He G."/>
            <person name="Yan M."/>
            <person name="Ng V."/>
            <person name="Cullen D."/>
            <person name="Martin F."/>
            <person name="Rosso M.-N."/>
            <person name="Henrissat B."/>
            <person name="Hibbett D."/>
            <person name="Martinez A.T."/>
            <person name="Grigoriev I.V."/>
        </authorList>
    </citation>
    <scope>NUCLEOTIDE SEQUENCE</scope>
    <source>
        <strain evidence="3">AH 44721</strain>
    </source>
</reference>
<dbReference type="Pfam" id="PF00266">
    <property type="entry name" value="Aminotran_5"/>
    <property type="match status" value="1"/>
</dbReference>
<evidence type="ECO:0000313" key="4">
    <source>
        <dbReference type="Proteomes" id="UP000724874"/>
    </source>
</evidence>
<dbReference type="OrthoDB" id="5978656at2759"/>
<evidence type="ECO:0000313" key="3">
    <source>
        <dbReference type="EMBL" id="KAF8908098.1"/>
    </source>
</evidence>
<dbReference type="InterPro" id="IPR000192">
    <property type="entry name" value="Aminotrans_V_dom"/>
</dbReference>
<dbReference type="Proteomes" id="UP000724874">
    <property type="component" value="Unassembled WGS sequence"/>
</dbReference>
<evidence type="ECO:0000259" key="2">
    <source>
        <dbReference type="Pfam" id="PF00266"/>
    </source>
</evidence>
<keyword evidence="4" id="KW-1185">Reference proteome</keyword>